<dbReference type="STRING" id="36022.A0A061BJ19"/>
<dbReference type="EMBL" id="LK052924">
    <property type="protein sequence ID" value="CDR47901.1"/>
    <property type="molecule type" value="Genomic_DNA"/>
</dbReference>
<keyword evidence="3" id="KW-1185">Reference proteome</keyword>
<evidence type="ECO:0000313" key="1">
    <source>
        <dbReference type="EMBL" id="CDR47901.1"/>
    </source>
</evidence>
<dbReference type="Gene3D" id="1.20.1270.60">
    <property type="entry name" value="Arfaptin homology (AH) domain/BAR domain"/>
    <property type="match status" value="1"/>
</dbReference>
<gene>
    <name evidence="2" type="ORF">BON22_5415</name>
    <name evidence="1" type="ORF">CYFA0S_39e00320g</name>
</gene>
<dbReference type="OrthoDB" id="5549748at2759"/>
<evidence type="ECO:0000313" key="2">
    <source>
        <dbReference type="EMBL" id="ONH64728.1"/>
    </source>
</evidence>
<reference evidence="3" key="2">
    <citation type="journal article" date="2017" name="Genome Announc.">
        <title>Genome sequences of Cyberlindnera fabianii 65, Pichia kudriavzevii 129, and Saccharomyces cerevisiae 131 isolated from fermented masau fruits in Zimbabwe.</title>
        <authorList>
            <person name="van Rijswijck I.M.H."/>
            <person name="Derks M.F.L."/>
            <person name="Abee T."/>
            <person name="de Ridder D."/>
            <person name="Smid E.J."/>
        </authorList>
    </citation>
    <scope>NUCLEOTIDE SEQUENCE [LARGE SCALE GENOMIC DNA]</scope>
    <source>
        <strain evidence="3">65</strain>
    </source>
</reference>
<dbReference type="VEuPathDB" id="FungiDB:BON22_5415"/>
<dbReference type="InterPro" id="IPR027267">
    <property type="entry name" value="AH/BAR_dom_sf"/>
</dbReference>
<dbReference type="Pfam" id="PF10455">
    <property type="entry name" value="BAR_2"/>
    <property type="match status" value="1"/>
</dbReference>
<dbReference type="InterPro" id="IPR018859">
    <property type="entry name" value="BAR_dom-cont"/>
</dbReference>
<dbReference type="Proteomes" id="UP000189513">
    <property type="component" value="Unassembled WGS sequence"/>
</dbReference>
<name>A0A061BJ19_CYBFA</name>
<dbReference type="OMA" id="NIMFATR"/>
<organism evidence="1">
    <name type="scientific">Cyberlindnera fabianii</name>
    <name type="common">Yeast</name>
    <name type="synonym">Hansenula fabianii</name>
    <dbReference type="NCBI Taxonomy" id="36022"/>
    <lineage>
        <taxon>Eukaryota</taxon>
        <taxon>Fungi</taxon>
        <taxon>Dikarya</taxon>
        <taxon>Ascomycota</taxon>
        <taxon>Saccharomycotina</taxon>
        <taxon>Saccharomycetes</taxon>
        <taxon>Phaffomycetales</taxon>
        <taxon>Phaffomycetaceae</taxon>
        <taxon>Cyberlindnera</taxon>
    </lineage>
</organism>
<dbReference type="SUPFAM" id="SSF103657">
    <property type="entry name" value="BAR/IMD domain-like"/>
    <property type="match status" value="1"/>
</dbReference>
<proteinExistence type="predicted"/>
<reference evidence="2" key="3">
    <citation type="submission" date="2017-01" db="EMBL/GenBank/DDBJ databases">
        <authorList>
            <person name="Mah S.A."/>
            <person name="Swanson W.J."/>
            <person name="Moy G.W."/>
            <person name="Vacquier V.D."/>
        </authorList>
    </citation>
    <scope>NUCLEOTIDE SEQUENCE [LARGE SCALE GENOMIC DNA]</scope>
    <source>
        <strain evidence="2">65</strain>
    </source>
</reference>
<dbReference type="AlphaFoldDB" id="A0A061BJ19"/>
<accession>A0A061BJ19</accession>
<reference evidence="1" key="1">
    <citation type="journal article" date="2014" name="Genome Announc.">
        <title>Genome sequence of the yeast Cyberlindnera fabianii (Hansenula fabianii).</title>
        <authorList>
            <person name="Freel K.C."/>
            <person name="Sarilar V."/>
            <person name="Neuveglise C."/>
            <person name="Devillers H."/>
            <person name="Friedrich A."/>
            <person name="Schacherer J."/>
        </authorList>
    </citation>
    <scope>NUCLEOTIDE SEQUENCE</scope>
    <source>
        <strain evidence="1">YJS4271</strain>
    </source>
</reference>
<evidence type="ECO:0000313" key="3">
    <source>
        <dbReference type="Proteomes" id="UP000189513"/>
    </source>
</evidence>
<protein>
    <submittedName>
        <fullName evidence="1">CYFA0S39e00320g1_1</fullName>
    </submittedName>
    <submittedName>
        <fullName evidence="2">Protein GVP36</fullName>
    </submittedName>
</protein>
<sequence>MSFFQNFSKTFQDGLAEAVKEGQKLSSELSPLAQRTARQLQERLGQTDDISQLPQEYTDLEKKIETLKTVYNNLLSVTSTYETEAYDYPANLRESVTEISKTISTKVEKLANARTTSEAQSILIAQNPRTQPKTLNHAISTSTNLSALKIQQQSTDDSFDLIAQGLTQVGQTEAKIGEARLQQDKLIRTKVNAQFKKQLKENLLRADKSRRAVENKRLSYDAARASLKTAKPEKEASLRVTLETLEDEFAAATEDAVAVMKQTVEGASVLSELVEFITAQLAYHKAASELLEQLLPNLQNLRDDAGGKVLSDVEDADI</sequence>
<dbReference type="EMBL" id="MPUK01000018">
    <property type="protein sequence ID" value="ONH64728.1"/>
    <property type="molecule type" value="Genomic_DNA"/>
</dbReference>